<proteinExistence type="predicted"/>
<dbReference type="Proteomes" id="UP000185860">
    <property type="component" value="Unassembled WGS sequence"/>
</dbReference>
<sequence length="224" mass="24361">MSYKAVVRTEGDPLNVRSTPNGEIIDKLINGTEVEVTGELVVAGRRNWVSIGVNRWVAAEFIVKITQENNDSNQDFSSIKGAKIVATQTDEIIAGGLKVYRTQLIDEKGKIINTVRAVSGRVDKQIPSNVPGSQTPIPFGIYTFNNPGSVEARPGEFGGVWSPVTPTFPTKRGGFGVHYDPSAFKNNSQSGTAGCLGTPTIKERDIVTNFIRTYKPTHLIVQKN</sequence>
<dbReference type="OrthoDB" id="555330at2"/>
<dbReference type="Gene3D" id="2.30.30.40">
    <property type="entry name" value="SH3 Domains"/>
    <property type="match status" value="1"/>
</dbReference>
<name>A0A1U7I966_9CYAN</name>
<gene>
    <name evidence="1" type="ORF">NIES2119_24470</name>
</gene>
<dbReference type="RefSeq" id="WP_073596109.1">
    <property type="nucleotide sequence ID" value="NZ_MRCE01000033.1"/>
</dbReference>
<dbReference type="AlphaFoldDB" id="A0A1U7I966"/>
<organism evidence="1 2">
    <name type="scientific">[Phormidium ambiguum] IAM M-71</name>
    <dbReference type="NCBI Taxonomy" id="454136"/>
    <lineage>
        <taxon>Bacteria</taxon>
        <taxon>Bacillati</taxon>
        <taxon>Cyanobacteriota</taxon>
        <taxon>Cyanophyceae</taxon>
        <taxon>Oscillatoriophycideae</taxon>
        <taxon>Aerosakkonematales</taxon>
        <taxon>Aerosakkonemataceae</taxon>
        <taxon>Floridanema</taxon>
    </lineage>
</organism>
<comment type="caution">
    <text evidence="1">The sequence shown here is derived from an EMBL/GenBank/DDBJ whole genome shotgun (WGS) entry which is preliminary data.</text>
</comment>
<dbReference type="EMBL" id="MRCE01000033">
    <property type="protein sequence ID" value="OKH33054.1"/>
    <property type="molecule type" value="Genomic_DNA"/>
</dbReference>
<evidence type="ECO:0000313" key="1">
    <source>
        <dbReference type="EMBL" id="OKH33054.1"/>
    </source>
</evidence>
<reference evidence="1 2" key="1">
    <citation type="submission" date="2016-11" db="EMBL/GenBank/DDBJ databases">
        <title>Draft Genome Sequences of Nine Cyanobacterial Strains from Diverse Habitats.</title>
        <authorList>
            <person name="Zhu T."/>
            <person name="Hou S."/>
            <person name="Lu X."/>
            <person name="Hess W.R."/>
        </authorList>
    </citation>
    <scope>NUCLEOTIDE SEQUENCE [LARGE SCALE GENOMIC DNA]</scope>
    <source>
        <strain evidence="1 2">IAM M-71</strain>
    </source>
</reference>
<protein>
    <submittedName>
        <fullName evidence="1">Peptide-binding protein</fullName>
    </submittedName>
</protein>
<accession>A0A1U7I966</accession>
<evidence type="ECO:0000313" key="2">
    <source>
        <dbReference type="Proteomes" id="UP000185860"/>
    </source>
</evidence>